<reference evidence="17 18" key="1">
    <citation type="submission" date="2020-01" db="EMBL/GenBank/DDBJ databases">
        <title>Ponticoccus aerotolerans gen. nov., sp. nov., an anaerobic bacterium and proposal of Ponticoccusceae fam. nov., Ponticoccusles ord. nov. and Ponticoccuse classis nov. in the phylum Kiritimatiellaeota.</title>
        <authorList>
            <person name="Zhou L.Y."/>
            <person name="Du Z.J."/>
        </authorList>
    </citation>
    <scope>NUCLEOTIDE SEQUENCE [LARGE SCALE GENOMIC DNA]</scope>
    <source>
        <strain evidence="17 18">S-5007</strain>
    </source>
</reference>
<evidence type="ECO:0000313" key="17">
    <source>
        <dbReference type="EMBL" id="QHI68219.1"/>
    </source>
</evidence>
<dbReference type="EMBL" id="CP047593">
    <property type="protein sequence ID" value="QHI68219.1"/>
    <property type="molecule type" value="Genomic_DNA"/>
</dbReference>
<evidence type="ECO:0000256" key="6">
    <source>
        <dbReference type="ARBA" id="ARBA00022679"/>
    </source>
</evidence>
<keyword evidence="10 15" id="KW-0274">FAD</keyword>
<keyword evidence="18" id="KW-1185">Reference proteome</keyword>
<dbReference type="SMART" id="SM00904">
    <property type="entry name" value="Flavokinase"/>
    <property type="match status" value="1"/>
</dbReference>
<name>A0A6P1M091_9BACT</name>
<evidence type="ECO:0000256" key="8">
    <source>
        <dbReference type="ARBA" id="ARBA00022741"/>
    </source>
</evidence>
<dbReference type="InterPro" id="IPR023468">
    <property type="entry name" value="Riboflavin_kinase"/>
</dbReference>
<dbReference type="GO" id="GO:0005524">
    <property type="term" value="F:ATP binding"/>
    <property type="evidence" value="ECO:0007669"/>
    <property type="project" value="UniProtKB-UniRule"/>
</dbReference>
<accession>A0A6P1M091</accession>
<evidence type="ECO:0000313" key="18">
    <source>
        <dbReference type="Proteomes" id="UP000464954"/>
    </source>
</evidence>
<comment type="catalytic activity">
    <reaction evidence="13 15">
        <text>riboflavin + ATP = FMN + ADP + H(+)</text>
        <dbReference type="Rhea" id="RHEA:14357"/>
        <dbReference type="ChEBI" id="CHEBI:15378"/>
        <dbReference type="ChEBI" id="CHEBI:30616"/>
        <dbReference type="ChEBI" id="CHEBI:57986"/>
        <dbReference type="ChEBI" id="CHEBI:58210"/>
        <dbReference type="ChEBI" id="CHEBI:456216"/>
        <dbReference type="EC" id="2.7.1.26"/>
    </reaction>
</comment>
<evidence type="ECO:0000256" key="15">
    <source>
        <dbReference type="PIRNR" id="PIRNR004491"/>
    </source>
</evidence>
<dbReference type="GO" id="GO:0003919">
    <property type="term" value="F:FMN adenylyltransferase activity"/>
    <property type="evidence" value="ECO:0007669"/>
    <property type="project" value="UniProtKB-UniRule"/>
</dbReference>
<dbReference type="GO" id="GO:0006747">
    <property type="term" value="P:FAD biosynthetic process"/>
    <property type="evidence" value="ECO:0007669"/>
    <property type="project" value="UniProtKB-UniRule"/>
</dbReference>
<dbReference type="InterPro" id="IPR015864">
    <property type="entry name" value="FAD_synthase"/>
</dbReference>
<evidence type="ECO:0000256" key="2">
    <source>
        <dbReference type="ARBA" id="ARBA00004726"/>
    </source>
</evidence>
<evidence type="ECO:0000256" key="3">
    <source>
        <dbReference type="ARBA" id="ARBA00005201"/>
    </source>
</evidence>
<dbReference type="InterPro" id="IPR014729">
    <property type="entry name" value="Rossmann-like_a/b/a_fold"/>
</dbReference>
<dbReference type="Gene3D" id="2.40.30.30">
    <property type="entry name" value="Riboflavin kinase-like"/>
    <property type="match status" value="1"/>
</dbReference>
<dbReference type="FunFam" id="3.40.50.620:FF:000021">
    <property type="entry name" value="Riboflavin biosynthesis protein"/>
    <property type="match status" value="1"/>
</dbReference>
<organism evidence="17 18">
    <name type="scientific">Tichowtungia aerotolerans</name>
    <dbReference type="NCBI Taxonomy" id="2697043"/>
    <lineage>
        <taxon>Bacteria</taxon>
        <taxon>Pseudomonadati</taxon>
        <taxon>Kiritimatiellota</taxon>
        <taxon>Tichowtungiia</taxon>
        <taxon>Tichowtungiales</taxon>
        <taxon>Tichowtungiaceae</taxon>
        <taxon>Tichowtungia</taxon>
    </lineage>
</organism>
<feature type="domain" description="Riboflavin kinase" evidence="16">
    <location>
        <begin position="183"/>
        <end position="306"/>
    </location>
</feature>
<evidence type="ECO:0000256" key="10">
    <source>
        <dbReference type="ARBA" id="ARBA00022827"/>
    </source>
</evidence>
<evidence type="ECO:0000256" key="12">
    <source>
        <dbReference type="ARBA" id="ARBA00023268"/>
    </source>
</evidence>
<evidence type="ECO:0000259" key="16">
    <source>
        <dbReference type="SMART" id="SM00904"/>
    </source>
</evidence>
<evidence type="ECO:0000256" key="4">
    <source>
        <dbReference type="ARBA" id="ARBA00022630"/>
    </source>
</evidence>
<dbReference type="Gene3D" id="3.40.50.620">
    <property type="entry name" value="HUPs"/>
    <property type="match status" value="1"/>
</dbReference>
<dbReference type="PANTHER" id="PTHR22749">
    <property type="entry name" value="RIBOFLAVIN KINASE/FMN ADENYLYLTRANSFERASE"/>
    <property type="match status" value="1"/>
</dbReference>
<sequence>MLIVTDISKTSSGNKPIILAMGCFDGVHLGHQKVISTAVEQAAELGGEAWVYTFDPHPAKVLVPEKAPPLISAKPCRLRKVEDLGVSGVIETPFTREFAALSPEDFLNDLIAKAPQLAGIVCGEDWSFGHRASGNFQTLETFGKTHGFKATAVSPLMDGDKKISSSTIRKDLAAGNIPDAARLLGRPFTLFGKVVSGKKIGRELGFPTANIDPLNELIPGNGVYAARTLTNGTWVDSAVFIGNRETFGCHQHVIESYLIGFNGDLYGKDLEVVLIEKIRGVSPFPSREALIEQIEKDVAQIRKLLVKNSNF</sequence>
<dbReference type="PIRSF" id="PIRSF004491">
    <property type="entry name" value="FAD_Synth"/>
    <property type="match status" value="1"/>
</dbReference>
<comment type="pathway">
    <text evidence="3 15">Cofactor biosynthesis; FMN biosynthesis; FMN from riboflavin (ATP route): step 1/1.</text>
</comment>
<comment type="similarity">
    <text evidence="15">Belongs to the ribF family.</text>
</comment>
<dbReference type="GO" id="GO:0008531">
    <property type="term" value="F:riboflavin kinase activity"/>
    <property type="evidence" value="ECO:0007669"/>
    <property type="project" value="UniProtKB-UniRule"/>
</dbReference>
<evidence type="ECO:0000256" key="5">
    <source>
        <dbReference type="ARBA" id="ARBA00022643"/>
    </source>
</evidence>
<dbReference type="RefSeq" id="WP_160626328.1">
    <property type="nucleotide sequence ID" value="NZ_CP047593.1"/>
</dbReference>
<keyword evidence="7 15" id="KW-0548">Nucleotidyltransferase</keyword>
<evidence type="ECO:0000256" key="13">
    <source>
        <dbReference type="ARBA" id="ARBA00047880"/>
    </source>
</evidence>
<comment type="catalytic activity">
    <reaction evidence="14 15">
        <text>FMN + ATP + H(+) = FAD + diphosphate</text>
        <dbReference type="Rhea" id="RHEA:17237"/>
        <dbReference type="ChEBI" id="CHEBI:15378"/>
        <dbReference type="ChEBI" id="CHEBI:30616"/>
        <dbReference type="ChEBI" id="CHEBI:33019"/>
        <dbReference type="ChEBI" id="CHEBI:57692"/>
        <dbReference type="ChEBI" id="CHEBI:58210"/>
        <dbReference type="EC" id="2.7.7.2"/>
    </reaction>
</comment>
<dbReference type="AlphaFoldDB" id="A0A6P1M091"/>
<dbReference type="InterPro" id="IPR015865">
    <property type="entry name" value="Riboflavin_kinase_bac/euk"/>
</dbReference>
<dbReference type="InterPro" id="IPR023465">
    <property type="entry name" value="Riboflavin_kinase_dom_sf"/>
</dbReference>
<dbReference type="KEGG" id="taer:GT409_01715"/>
<proteinExistence type="inferred from homology"/>
<keyword evidence="12" id="KW-0511">Multifunctional enzyme</keyword>
<dbReference type="Proteomes" id="UP000464954">
    <property type="component" value="Chromosome"/>
</dbReference>
<dbReference type="UniPathway" id="UPA00276">
    <property type="reaction ID" value="UER00406"/>
</dbReference>
<dbReference type="EC" id="2.7.7.2" evidence="15"/>
<dbReference type="PANTHER" id="PTHR22749:SF6">
    <property type="entry name" value="RIBOFLAVIN KINASE"/>
    <property type="match status" value="1"/>
</dbReference>
<dbReference type="InterPro" id="IPR002606">
    <property type="entry name" value="Riboflavin_kinase_bac"/>
</dbReference>
<keyword evidence="11 15" id="KW-0067">ATP-binding</keyword>
<dbReference type="UniPathway" id="UPA00277">
    <property type="reaction ID" value="UER00407"/>
</dbReference>
<keyword evidence="6 15" id="KW-0808">Transferase</keyword>
<comment type="pathway">
    <text evidence="2 15">Cofactor biosynthesis; FAD biosynthesis; FAD from FMN: step 1/1.</text>
</comment>
<keyword evidence="8 15" id="KW-0547">Nucleotide-binding</keyword>
<dbReference type="NCBIfam" id="NF004162">
    <property type="entry name" value="PRK05627.1-5"/>
    <property type="match status" value="1"/>
</dbReference>
<dbReference type="SUPFAM" id="SSF52374">
    <property type="entry name" value="Nucleotidylyl transferase"/>
    <property type="match status" value="1"/>
</dbReference>
<keyword evidence="9 15" id="KW-0418">Kinase</keyword>
<dbReference type="SUPFAM" id="SSF82114">
    <property type="entry name" value="Riboflavin kinase-like"/>
    <property type="match status" value="1"/>
</dbReference>
<protein>
    <recommendedName>
        <fullName evidence="15">Riboflavin biosynthesis protein</fullName>
    </recommendedName>
    <domain>
        <recommendedName>
            <fullName evidence="15">Riboflavin kinase</fullName>
            <ecNumber evidence="15">2.7.1.26</ecNumber>
        </recommendedName>
        <alternativeName>
            <fullName evidence="15">Flavokinase</fullName>
        </alternativeName>
    </domain>
    <domain>
        <recommendedName>
            <fullName evidence="15">FMN adenylyltransferase</fullName>
            <ecNumber evidence="15">2.7.7.2</ecNumber>
        </recommendedName>
        <alternativeName>
            <fullName evidence="15">FAD pyrophosphorylase</fullName>
        </alternativeName>
        <alternativeName>
            <fullName evidence="15">FAD synthase</fullName>
        </alternativeName>
    </domain>
</protein>
<dbReference type="Pfam" id="PF06574">
    <property type="entry name" value="FAD_syn"/>
    <property type="match status" value="1"/>
</dbReference>
<gene>
    <name evidence="17" type="ORF">GT409_01715</name>
</gene>
<dbReference type="GO" id="GO:0009231">
    <property type="term" value="P:riboflavin biosynthetic process"/>
    <property type="evidence" value="ECO:0007669"/>
    <property type="project" value="InterPro"/>
</dbReference>
<evidence type="ECO:0000256" key="11">
    <source>
        <dbReference type="ARBA" id="ARBA00022840"/>
    </source>
</evidence>
<dbReference type="CDD" id="cd02064">
    <property type="entry name" value="FAD_synthetase_N"/>
    <property type="match status" value="1"/>
</dbReference>
<dbReference type="EC" id="2.7.1.26" evidence="15"/>
<dbReference type="Pfam" id="PF01687">
    <property type="entry name" value="Flavokinase"/>
    <property type="match status" value="1"/>
</dbReference>
<keyword evidence="4 15" id="KW-0285">Flavoprotein</keyword>
<evidence type="ECO:0000256" key="1">
    <source>
        <dbReference type="ARBA" id="ARBA00002121"/>
    </source>
</evidence>
<evidence type="ECO:0000256" key="14">
    <source>
        <dbReference type="ARBA" id="ARBA00049494"/>
    </source>
</evidence>
<comment type="function">
    <text evidence="1">Catalyzes the phosphorylation of riboflavin to FMN followed by the adenylation of FMN to FAD.</text>
</comment>
<dbReference type="NCBIfam" id="TIGR00083">
    <property type="entry name" value="ribF"/>
    <property type="match status" value="1"/>
</dbReference>
<keyword evidence="5 15" id="KW-0288">FMN</keyword>
<dbReference type="GO" id="GO:0009398">
    <property type="term" value="P:FMN biosynthetic process"/>
    <property type="evidence" value="ECO:0007669"/>
    <property type="project" value="UniProtKB-UniRule"/>
</dbReference>
<evidence type="ECO:0000256" key="9">
    <source>
        <dbReference type="ARBA" id="ARBA00022777"/>
    </source>
</evidence>
<evidence type="ECO:0000256" key="7">
    <source>
        <dbReference type="ARBA" id="ARBA00022695"/>
    </source>
</evidence>